<feature type="compositionally biased region" description="Polar residues" evidence="1">
    <location>
        <begin position="279"/>
        <end position="291"/>
    </location>
</feature>
<dbReference type="EMBL" id="HE573024">
    <property type="protein sequence ID" value="CCC49891.1"/>
    <property type="molecule type" value="Genomic_DNA"/>
</dbReference>
<dbReference type="VEuPathDB" id="TriTrypDB:TvY486_0804990"/>
<reference evidence="2" key="1">
    <citation type="journal article" date="2012" name="Proc. Natl. Acad. Sci. U.S.A.">
        <title>Antigenic diversity is generated by distinct evolutionary mechanisms in African trypanosome species.</title>
        <authorList>
            <person name="Jackson A.P."/>
            <person name="Berry A."/>
            <person name="Aslett M."/>
            <person name="Allison H.C."/>
            <person name="Burton P."/>
            <person name="Vavrova-Anderson J."/>
            <person name="Brown R."/>
            <person name="Browne H."/>
            <person name="Corton N."/>
            <person name="Hauser H."/>
            <person name="Gamble J."/>
            <person name="Gilderthorp R."/>
            <person name="Marcello L."/>
            <person name="McQuillan J."/>
            <person name="Otto T.D."/>
            <person name="Quail M.A."/>
            <person name="Sanders M.J."/>
            <person name="van Tonder A."/>
            <person name="Ginger M.L."/>
            <person name="Field M.C."/>
            <person name="Barry J.D."/>
            <person name="Hertz-Fowler C."/>
            <person name="Berriman M."/>
        </authorList>
    </citation>
    <scope>NUCLEOTIDE SEQUENCE</scope>
    <source>
        <strain evidence="2">Y486</strain>
    </source>
</reference>
<dbReference type="OMA" id="CKAEVQM"/>
<organism evidence="2">
    <name type="scientific">Trypanosoma vivax (strain Y486)</name>
    <dbReference type="NCBI Taxonomy" id="1055687"/>
    <lineage>
        <taxon>Eukaryota</taxon>
        <taxon>Discoba</taxon>
        <taxon>Euglenozoa</taxon>
        <taxon>Kinetoplastea</taxon>
        <taxon>Metakinetoplastina</taxon>
        <taxon>Trypanosomatida</taxon>
        <taxon>Trypanosomatidae</taxon>
        <taxon>Trypanosoma</taxon>
        <taxon>Duttonella</taxon>
    </lineage>
</organism>
<name>G0U1D6_TRYVY</name>
<feature type="region of interest" description="Disordered" evidence="1">
    <location>
        <begin position="268"/>
        <end position="295"/>
    </location>
</feature>
<evidence type="ECO:0000256" key="1">
    <source>
        <dbReference type="SAM" id="MobiDB-lite"/>
    </source>
</evidence>
<gene>
    <name evidence="2" type="ORF">TVY486_0804990</name>
</gene>
<protein>
    <submittedName>
        <fullName evidence="2">Uncharacterized protein</fullName>
    </submittedName>
</protein>
<feature type="compositionally biased region" description="Basic and acidic residues" evidence="1">
    <location>
        <begin position="268"/>
        <end position="278"/>
    </location>
</feature>
<proteinExistence type="predicted"/>
<accession>G0U1D6</accession>
<evidence type="ECO:0000313" key="2">
    <source>
        <dbReference type="EMBL" id="CCC49891.1"/>
    </source>
</evidence>
<sequence>MAIVFPNDRERDALIEFASSISGYTPEDLGLLNAACISLIEDYNAISEFVLQPRPGSSETRLPLLGVDSNYFPIEYRYMLQRDTSYNYSVGGNGVSELSTVETEFRPHESVLRNLQQRLSNGKATLLTLNQRYEHLPKFTAVGHEKNSLNVKNKSSQCGGGLDRESAKNVFKNQGTACENSTSLESKRVGSVTKRDVNAVYAKFLLAFDTLIPWVSSILNILDKKDTAPSMWDCDASGENVEESSEKVISDDNTARRSVKVELPDEKCGTVEAPEPKQESTNVSLDPSSVHSHLPTPSRMKRVIRVTRYQVHDVRSIFLTYHDKLSLFYDHDYTFLDPRLHRRLLLPAYLHDLKETLSSLNSEIGRLEQLALAHKSCKPGDVKIVFHPSIHDFLYIRDSAYLYWCICVNEDDITALQFYSMRYSRCVSEAAEVVAMLKQLRRPTSGDSTSPDNWILSSDERSAIETGFEVYWRLRKHVIELSDSLSRDIRNKNRTHRYKAMIQSQDPHHNNKTKEKGALGWALSEIFSWTSRFSCSAEIPEGESFSNAVDEVFLTTVSPLYEPKVELLRQVQQMAAAVETQGKMLETDYPNLFYRDSTTMWIKRANVLLRHLESVSVVFSKPVSG</sequence>
<dbReference type="AlphaFoldDB" id="G0U1D6"/>